<reference evidence="5 6" key="1">
    <citation type="submission" date="2020-01" db="EMBL/GenBank/DDBJ databases">
        <title>Sulfitobacter sediminilitoris sp. nov., isolated from a tidal flat.</title>
        <authorList>
            <person name="Park S."/>
            <person name="Yoon J.-H."/>
        </authorList>
    </citation>
    <scope>NUCLEOTIDE SEQUENCE [LARGE SCALE GENOMIC DNA]</scope>
    <source>
        <strain evidence="5 6">JBTF-M27</strain>
    </source>
</reference>
<dbReference type="AlphaFoldDB" id="A0A6P0C5C3"/>
<dbReference type="Pfam" id="PF12838">
    <property type="entry name" value="Fer4_7"/>
    <property type="match status" value="1"/>
</dbReference>
<evidence type="ECO:0000259" key="4">
    <source>
        <dbReference type="PROSITE" id="PS51379"/>
    </source>
</evidence>
<sequence length="329" mass="35842">MARKNPYRPFDPDPAQMAHVPAISGNTINGLGESAFRRPDMVYWAPEPDDIPHGEMQRYFYIQSAKEPAFAQARAARTVATDFDLPQVAETPAALSQETWAAGLNQFIDQGLCDMVGVAEMSPDWVYSGRHVPQKRIVMLGVQHEYDEIAKAPKAAAGLEVVAQYQRAAVAAMRVAEWIRQQGWDAQPLTGPMTGAVAMIPPALACGFGELGKHGSVINPDFGASFRLSAVLTDAPFAVTPQQDHGIEGFCQNCRICEDACPPIAIAPDKQTVRGAEKWYVDFDKCLPFFNETHGCAICITVCPWSRPGVGLNLAAKLAARAERLEEAE</sequence>
<dbReference type="PROSITE" id="PS51379">
    <property type="entry name" value="4FE4S_FER_2"/>
    <property type="match status" value="1"/>
</dbReference>
<gene>
    <name evidence="5" type="ORF">GV827_02905</name>
</gene>
<keyword evidence="6" id="KW-1185">Reference proteome</keyword>
<dbReference type="EMBL" id="JAABNT010000001">
    <property type="protein sequence ID" value="NEK21351.1"/>
    <property type="molecule type" value="Genomic_DNA"/>
</dbReference>
<proteinExistence type="predicted"/>
<protein>
    <submittedName>
        <fullName evidence="5">4Fe-4S dicluster domain-containing protein</fullName>
    </submittedName>
</protein>
<evidence type="ECO:0000313" key="6">
    <source>
        <dbReference type="Proteomes" id="UP000468591"/>
    </source>
</evidence>
<dbReference type="Proteomes" id="UP000468591">
    <property type="component" value="Unassembled WGS sequence"/>
</dbReference>
<dbReference type="SUPFAM" id="SSF46548">
    <property type="entry name" value="alpha-helical ferredoxin"/>
    <property type="match status" value="1"/>
</dbReference>
<evidence type="ECO:0000256" key="3">
    <source>
        <dbReference type="ARBA" id="ARBA00023014"/>
    </source>
</evidence>
<comment type="caution">
    <text evidence="5">The sequence shown here is derived from an EMBL/GenBank/DDBJ whole genome shotgun (WGS) entry which is preliminary data.</text>
</comment>
<accession>A0A6P0C5C3</accession>
<dbReference type="Gene3D" id="3.30.70.20">
    <property type="match status" value="1"/>
</dbReference>
<keyword evidence="1" id="KW-0479">Metal-binding</keyword>
<evidence type="ECO:0000313" key="5">
    <source>
        <dbReference type="EMBL" id="NEK21351.1"/>
    </source>
</evidence>
<keyword evidence="2" id="KW-0408">Iron</keyword>
<evidence type="ECO:0000256" key="1">
    <source>
        <dbReference type="ARBA" id="ARBA00022723"/>
    </source>
</evidence>
<evidence type="ECO:0000256" key="2">
    <source>
        <dbReference type="ARBA" id="ARBA00023004"/>
    </source>
</evidence>
<keyword evidence="3" id="KW-0411">Iron-sulfur</keyword>
<dbReference type="InterPro" id="IPR017900">
    <property type="entry name" value="4Fe4S_Fe_S_CS"/>
</dbReference>
<dbReference type="RefSeq" id="WP_164352161.1">
    <property type="nucleotide sequence ID" value="NZ_JAABNT010000001.1"/>
</dbReference>
<dbReference type="PANTHER" id="PTHR42827:SF1">
    <property type="entry name" value="IRON-SULFUR CLUSTER-BINDING PROTEIN"/>
    <property type="match status" value="1"/>
</dbReference>
<dbReference type="GO" id="GO:0051536">
    <property type="term" value="F:iron-sulfur cluster binding"/>
    <property type="evidence" value="ECO:0007669"/>
    <property type="project" value="UniProtKB-KW"/>
</dbReference>
<dbReference type="InterPro" id="IPR017896">
    <property type="entry name" value="4Fe4S_Fe-S-bd"/>
</dbReference>
<name>A0A6P0C5C3_9RHOB</name>
<dbReference type="GO" id="GO:0046872">
    <property type="term" value="F:metal ion binding"/>
    <property type="evidence" value="ECO:0007669"/>
    <property type="project" value="UniProtKB-KW"/>
</dbReference>
<organism evidence="5 6">
    <name type="scientific">Sulfitobacter sediminilitoris</name>
    <dbReference type="NCBI Taxonomy" id="2698830"/>
    <lineage>
        <taxon>Bacteria</taxon>
        <taxon>Pseudomonadati</taxon>
        <taxon>Pseudomonadota</taxon>
        <taxon>Alphaproteobacteria</taxon>
        <taxon>Rhodobacterales</taxon>
        <taxon>Roseobacteraceae</taxon>
        <taxon>Sulfitobacter</taxon>
    </lineage>
</organism>
<dbReference type="PANTHER" id="PTHR42827">
    <property type="entry name" value="IRON-SULFUR CLUSTER-BINDING PROTEIN-RELATED"/>
    <property type="match status" value="1"/>
</dbReference>
<feature type="domain" description="4Fe-4S ferredoxin-type" evidence="4">
    <location>
        <begin position="239"/>
        <end position="271"/>
    </location>
</feature>
<dbReference type="PROSITE" id="PS00198">
    <property type="entry name" value="4FE4S_FER_1"/>
    <property type="match status" value="1"/>
</dbReference>